<feature type="compositionally biased region" description="Basic and acidic residues" evidence="4">
    <location>
        <begin position="264"/>
        <end position="274"/>
    </location>
</feature>
<dbReference type="InterPro" id="IPR046350">
    <property type="entry name" value="Cystatin_sf"/>
</dbReference>
<dbReference type="AlphaFoldDB" id="A0AAD1VRG6"/>
<dbReference type="InterPro" id="IPR000010">
    <property type="entry name" value="Cystatin_dom"/>
</dbReference>
<dbReference type="PANTHER" id="PTHR13814:SF18">
    <property type="entry name" value="FETUIN-B"/>
    <property type="match status" value="1"/>
</dbReference>
<keyword evidence="2" id="KW-1015">Disulfide bond</keyword>
<accession>A0AAD1VRG6</accession>
<feature type="compositionally biased region" description="Basic and acidic residues" evidence="4">
    <location>
        <begin position="287"/>
        <end position="302"/>
    </location>
</feature>
<dbReference type="SMART" id="SM00043">
    <property type="entry name" value="CY"/>
    <property type="match status" value="6"/>
</dbReference>
<feature type="compositionally biased region" description="Basic and acidic residues" evidence="4">
    <location>
        <begin position="1074"/>
        <end position="1097"/>
    </location>
</feature>
<feature type="domain" description="Cystatin kininogen-type" evidence="6">
    <location>
        <begin position="795"/>
        <end position="899"/>
    </location>
</feature>
<keyword evidence="3" id="KW-0325">Glycoprotein</keyword>
<dbReference type="InterPro" id="IPR027358">
    <property type="entry name" value="Kininogen-type_cystatin_dom"/>
</dbReference>
<evidence type="ECO:0000259" key="6">
    <source>
        <dbReference type="PROSITE" id="PS51647"/>
    </source>
</evidence>
<evidence type="ECO:0000256" key="5">
    <source>
        <dbReference type="SAM" id="SignalP"/>
    </source>
</evidence>
<keyword evidence="1 5" id="KW-0732">Signal</keyword>
<dbReference type="GO" id="GO:0005576">
    <property type="term" value="C:extracellular region"/>
    <property type="evidence" value="ECO:0007669"/>
    <property type="project" value="TreeGrafter"/>
</dbReference>
<dbReference type="EMBL" id="OW240913">
    <property type="protein sequence ID" value="CAH2247830.1"/>
    <property type="molecule type" value="Genomic_DNA"/>
</dbReference>
<dbReference type="Proteomes" id="UP001295444">
    <property type="component" value="Chromosome 02"/>
</dbReference>
<evidence type="ECO:0000256" key="1">
    <source>
        <dbReference type="ARBA" id="ARBA00022729"/>
    </source>
</evidence>
<feature type="signal peptide" evidence="5">
    <location>
        <begin position="1"/>
        <end position="18"/>
    </location>
</feature>
<proteinExistence type="predicted"/>
<gene>
    <name evidence="7" type="ORF">PECUL_23A022688</name>
</gene>
<dbReference type="Pfam" id="PF00031">
    <property type="entry name" value="Cystatin"/>
    <property type="match status" value="4"/>
</dbReference>
<reference evidence="7" key="1">
    <citation type="submission" date="2022-03" db="EMBL/GenBank/DDBJ databases">
        <authorList>
            <person name="Alioto T."/>
            <person name="Alioto T."/>
            <person name="Gomez Garrido J."/>
        </authorList>
    </citation>
    <scope>NUCLEOTIDE SEQUENCE</scope>
</reference>
<dbReference type="Gene3D" id="3.10.450.10">
    <property type="match status" value="7"/>
</dbReference>
<dbReference type="GO" id="GO:0004869">
    <property type="term" value="F:cysteine-type endopeptidase inhibitor activity"/>
    <property type="evidence" value="ECO:0007669"/>
    <property type="project" value="InterPro"/>
</dbReference>
<feature type="compositionally biased region" description="Basic residues" evidence="4">
    <location>
        <begin position="1061"/>
        <end position="1073"/>
    </location>
</feature>
<sequence>MEKACALIFFALISLSNARSPPLPSPKPIALDCNATESQAGLALDLINEARDEGFVLKPYRVVRAYRQEQYVYSQKPGGGSTYYLTVDVLETKCSVLSGVSWKNCTDDVSFHNTIFGRCKAVIFISRPWRILKLIQYNCTLSPVPSRAIVGICPDCPTIIRDITPEFIAKAERLVEKYNEASNNTNYFKILHVERVRMQWVFGPSHFLSFTIKETDCLKTQDDVVLSNCNFLPDKDADVGYCTGSIWRHPVQSEGSSVSCEIYEPKDDVDDDHHHEHHKCTQQSVDPKPEVHQVPEQHKEQNENQGKGHKPSLTHHEDNCRPHHHHNRHPHHDHHRHHHGHHPHHHDHHHDHPHPHGHHHHHHVQGHNHTSSEKQGSSSEEHTDKKTDWHTAKHNTDRKYIHNGSLLLRSDLVTGPKVPPDTEIHYHATIGINHTYRTTSTRGPREAAYNATPDVEALEDCNATETEAGLALDLINEARDEGFVLKPFRVVRAYEQKSSRPGGGSLFYLTVDVLETKCSVLSGVSWKNCSDDISFHNAVFGQCSAAIFISGTKGKQKLFQYNCTLSPVPSSAIFTECPDCPVIVPEPTPEVDVGKLVEEYNKESNNTNYFKAYHLERVRMQTATYFVAFTIKETDCLKTQSDVVLSDCNFLADKDADEIIKHHANAVIRESTPAFPQEFFLKFQGVGSQPSHMPWMIKHENDRLIHQFVSYGIREGSCGVKSGKVWQDCDFGTSDIGLSKCSAHVLVNKELGSTELVSQNCSEPIEDRDIKLSIVETSVKVVYQPCLGCFQSVDTNNKELLPIVKAAVEKMNSNGNHPYLFDLDNIQSAVVQVVAGWNYKIAYGVRQTNCSRSSFTTVASEKCKVDNDGQTGNCTAEVFVTPNEVIQDIFLNCKSITGFCLNCPNEIEPNDPLLLNLLNDVIDKYNSESNQTNLFKTLNVVYAEKKISDKIIYFVQFKLQETNCSKTDYRVLEEECHASPVSEIISCEATINATGKNIQSINQCVKGQKQNTGRITLKGFSPLRMGRLPNGVLLRPAREADKFQKHSSHHKENKGHEHGKKDNKKNKDKGKKKQGQDKDDSSKESREDQRKKDHAIDKPFFPKKHVPDTTTQQTVRFSTTHSLSLDDSELVLPSLEETTDVPLFPLLPALPDDQGKFPNIHEDISFDLPSVGETTDSPLFPLLPALPDDQGNFLNIHEEISLDLPEPEPEPVAKCPGKVWEPKRLLSTLKPTDKKSNSVPDPPLDLDDSLFSLLDF</sequence>
<protein>
    <submittedName>
        <fullName evidence="7">Kininogen-1 isoform X1</fullName>
    </submittedName>
</protein>
<feature type="region of interest" description="Disordered" evidence="4">
    <location>
        <begin position="264"/>
        <end position="396"/>
    </location>
</feature>
<dbReference type="SUPFAM" id="SSF54403">
    <property type="entry name" value="Cystatin/monellin"/>
    <property type="match status" value="6"/>
</dbReference>
<feature type="chain" id="PRO_5042227161" evidence="5">
    <location>
        <begin position="19"/>
        <end position="1256"/>
    </location>
</feature>
<dbReference type="CDD" id="cd00042">
    <property type="entry name" value="CY"/>
    <property type="match status" value="6"/>
</dbReference>
<name>A0AAD1VRG6_PELCU</name>
<organism evidence="7 8">
    <name type="scientific">Pelobates cultripes</name>
    <name type="common">Western spadefoot toad</name>
    <dbReference type="NCBI Taxonomy" id="61616"/>
    <lineage>
        <taxon>Eukaryota</taxon>
        <taxon>Metazoa</taxon>
        <taxon>Chordata</taxon>
        <taxon>Craniata</taxon>
        <taxon>Vertebrata</taxon>
        <taxon>Euteleostomi</taxon>
        <taxon>Amphibia</taxon>
        <taxon>Batrachia</taxon>
        <taxon>Anura</taxon>
        <taxon>Pelobatoidea</taxon>
        <taxon>Pelobatidae</taxon>
        <taxon>Pelobates</taxon>
    </lineage>
</organism>
<feature type="compositionally biased region" description="Basic residues" evidence="4">
    <location>
        <begin position="322"/>
        <end position="366"/>
    </location>
</feature>
<dbReference type="PANTHER" id="PTHR13814">
    <property type="entry name" value="FETUIN"/>
    <property type="match status" value="1"/>
</dbReference>
<evidence type="ECO:0000256" key="3">
    <source>
        <dbReference type="ARBA" id="ARBA00023180"/>
    </source>
</evidence>
<dbReference type="FunFam" id="3.10.450.10:FF:000002">
    <property type="entry name" value="Kininogen 1"/>
    <property type="match status" value="1"/>
</dbReference>
<dbReference type="PROSITE" id="PS51647">
    <property type="entry name" value="CYSTATIN_KININOGEN"/>
    <property type="match status" value="1"/>
</dbReference>
<dbReference type="InterPro" id="IPR050735">
    <property type="entry name" value="Kininogen_Fetuin_HRG"/>
</dbReference>
<evidence type="ECO:0000313" key="8">
    <source>
        <dbReference type="Proteomes" id="UP001295444"/>
    </source>
</evidence>
<evidence type="ECO:0000256" key="4">
    <source>
        <dbReference type="SAM" id="MobiDB-lite"/>
    </source>
</evidence>
<feature type="compositionally biased region" description="Basic and acidic residues" evidence="4">
    <location>
        <begin position="379"/>
        <end position="396"/>
    </location>
</feature>
<evidence type="ECO:0000256" key="2">
    <source>
        <dbReference type="ARBA" id="ARBA00023157"/>
    </source>
</evidence>
<evidence type="ECO:0000313" key="7">
    <source>
        <dbReference type="EMBL" id="CAH2247830.1"/>
    </source>
</evidence>
<keyword evidence="8" id="KW-1185">Reference proteome</keyword>
<feature type="region of interest" description="Disordered" evidence="4">
    <location>
        <begin position="1040"/>
        <end position="1115"/>
    </location>
</feature>